<sequence length="59" mass="6807">MPPESVETSMPEIRTTAFYSDEYEKLKKERGVSEESQQASSKWNEAGDKMKEGFQCQDQ</sequence>
<feature type="region of interest" description="Disordered" evidence="1">
    <location>
        <begin position="25"/>
        <end position="59"/>
    </location>
</feature>
<comment type="caution">
    <text evidence="2">The sequence shown here is derived from an EMBL/GenBank/DDBJ whole genome shotgun (WGS) entry which is preliminary data.</text>
</comment>
<evidence type="ECO:0000313" key="2">
    <source>
        <dbReference type="EMBL" id="TGE35884.1"/>
    </source>
</evidence>
<keyword evidence="3" id="KW-1185">Reference proteome</keyword>
<proteinExistence type="predicted"/>
<evidence type="ECO:0000256" key="1">
    <source>
        <dbReference type="SAM" id="MobiDB-lite"/>
    </source>
</evidence>
<dbReference type="RefSeq" id="WP_135550846.1">
    <property type="nucleotide sequence ID" value="NZ_SPQQ01000010.1"/>
</dbReference>
<feature type="compositionally biased region" description="Polar residues" evidence="1">
    <location>
        <begin position="34"/>
        <end position="43"/>
    </location>
</feature>
<dbReference type="AlphaFoldDB" id="A0A4Z0QZK2"/>
<reference evidence="2 3" key="1">
    <citation type="submission" date="2019-03" db="EMBL/GenBank/DDBJ databases">
        <title>Draft Genome Sequence of Desulfosporosinus fructosivorans Strain 63.6F, Isolated from Marine Sediment in the Baltic Sea.</title>
        <authorList>
            <person name="Hausmann B."/>
            <person name="Vandieken V."/>
            <person name="Pjevac P."/>
            <person name="Schreck K."/>
            <person name="Herbold C.W."/>
            <person name="Loy A."/>
        </authorList>
    </citation>
    <scope>NUCLEOTIDE SEQUENCE [LARGE SCALE GENOMIC DNA]</scope>
    <source>
        <strain evidence="2 3">63.6F</strain>
    </source>
</reference>
<gene>
    <name evidence="2" type="ORF">E4K67_22470</name>
</gene>
<accession>A0A4Z0QZK2</accession>
<name>A0A4Z0QZK2_9FIRM</name>
<dbReference type="Proteomes" id="UP000298460">
    <property type="component" value="Unassembled WGS sequence"/>
</dbReference>
<protein>
    <submittedName>
        <fullName evidence="2">Uncharacterized protein</fullName>
    </submittedName>
</protein>
<organism evidence="2 3">
    <name type="scientific">Desulfosporosinus fructosivorans</name>
    <dbReference type="NCBI Taxonomy" id="2018669"/>
    <lineage>
        <taxon>Bacteria</taxon>
        <taxon>Bacillati</taxon>
        <taxon>Bacillota</taxon>
        <taxon>Clostridia</taxon>
        <taxon>Eubacteriales</taxon>
        <taxon>Desulfitobacteriaceae</taxon>
        <taxon>Desulfosporosinus</taxon>
    </lineage>
</organism>
<dbReference type="EMBL" id="SPQQ01000010">
    <property type="protein sequence ID" value="TGE35884.1"/>
    <property type="molecule type" value="Genomic_DNA"/>
</dbReference>
<evidence type="ECO:0000313" key="3">
    <source>
        <dbReference type="Proteomes" id="UP000298460"/>
    </source>
</evidence>